<dbReference type="InterPro" id="IPR037053">
    <property type="entry name" value="Phage_tail_collar_dom_sf"/>
</dbReference>
<reference evidence="2 3" key="1">
    <citation type="journal article" date="2023" name="Antonie Van Leeuwenhoek">
        <title>Flavobacterium potami sp. nov., a multi-metal resistance genes harbouring bacterium isolated from shallow river silt.</title>
        <authorList>
            <person name="Li S."/>
            <person name="Mao S."/>
            <person name="Mu W."/>
            <person name="Guo B."/>
            <person name="Li C."/>
            <person name="Zhu Q."/>
            <person name="Hou X."/>
            <person name="Zhao Y."/>
            <person name="Wei S."/>
            <person name="Liu H."/>
            <person name="Liu A."/>
        </authorList>
    </citation>
    <scope>NUCLEOTIDE SEQUENCE [LARGE SCALE GENOMIC DNA]</scope>
    <source>
        <strain evidence="2 3">17A</strain>
    </source>
</reference>
<dbReference type="AlphaFoldDB" id="A0A9X1HE23"/>
<sequence>MFVLFLCTKLIYAQNQPYIGEVRIFAGNYAPIGWAICDGSLLNISGNEALYTLLGTTYGGDGQTTFALPDFRGRAGIGFSGTSPLGTKDGSENVVLSISNLPPHTHSGNIKVSSAKATVTTPVANSSIASPSITVNGVTRDVLGYNDKTPNTTLAPINTSLNGGSLPINVMQPYLVVNYIIALEGIFPSSN</sequence>
<dbReference type="InterPro" id="IPR011083">
    <property type="entry name" value="Phage_tail_collar_dom"/>
</dbReference>
<dbReference type="EMBL" id="JAINUY010000010">
    <property type="protein sequence ID" value="MBZ4037608.1"/>
    <property type="molecule type" value="Genomic_DNA"/>
</dbReference>
<keyword evidence="3" id="KW-1185">Reference proteome</keyword>
<name>A0A9X1HE23_9FLAO</name>
<gene>
    <name evidence="2" type="ORF">K6T82_22795</name>
</gene>
<accession>A0A9X1HE23</accession>
<comment type="caution">
    <text evidence="2">The sequence shown here is derived from an EMBL/GenBank/DDBJ whole genome shotgun (WGS) entry which is preliminary data.</text>
</comment>
<organism evidence="2 3">
    <name type="scientific">Flavobacterium potami</name>
    <dbReference type="NCBI Taxonomy" id="2872310"/>
    <lineage>
        <taxon>Bacteria</taxon>
        <taxon>Pseudomonadati</taxon>
        <taxon>Bacteroidota</taxon>
        <taxon>Flavobacteriia</taxon>
        <taxon>Flavobacteriales</taxon>
        <taxon>Flavobacteriaceae</taxon>
        <taxon>Flavobacterium</taxon>
    </lineage>
</organism>
<dbReference type="Proteomes" id="UP001139366">
    <property type="component" value="Unassembled WGS sequence"/>
</dbReference>
<feature type="domain" description="Phage tail collar" evidence="1">
    <location>
        <begin position="20"/>
        <end position="75"/>
    </location>
</feature>
<proteinExistence type="predicted"/>
<evidence type="ECO:0000313" key="3">
    <source>
        <dbReference type="Proteomes" id="UP001139366"/>
    </source>
</evidence>
<protein>
    <submittedName>
        <fullName evidence="2">Tail fiber protein</fullName>
    </submittedName>
</protein>
<dbReference type="Gene3D" id="3.90.1340.10">
    <property type="entry name" value="Phage tail collar domain"/>
    <property type="match status" value="1"/>
</dbReference>
<dbReference type="Pfam" id="PF07484">
    <property type="entry name" value="Collar"/>
    <property type="match status" value="1"/>
</dbReference>
<dbReference type="SUPFAM" id="SSF88874">
    <property type="entry name" value="Receptor-binding domain of short tail fibre protein gp12"/>
    <property type="match status" value="1"/>
</dbReference>
<evidence type="ECO:0000313" key="2">
    <source>
        <dbReference type="EMBL" id="MBZ4037608.1"/>
    </source>
</evidence>
<evidence type="ECO:0000259" key="1">
    <source>
        <dbReference type="Pfam" id="PF07484"/>
    </source>
</evidence>